<dbReference type="SMART" id="SM00949">
    <property type="entry name" value="PAZ"/>
    <property type="match status" value="1"/>
</dbReference>
<dbReference type="InterPro" id="IPR014811">
    <property type="entry name" value="ArgoL1"/>
</dbReference>
<proteinExistence type="inferred from homology"/>
<dbReference type="PANTHER" id="PTHR22891">
    <property type="entry name" value="EUKARYOTIC TRANSLATION INITIATION FACTOR 2C"/>
    <property type="match status" value="1"/>
</dbReference>
<dbReference type="SMART" id="SM01163">
    <property type="entry name" value="DUF1785"/>
    <property type="match status" value="1"/>
</dbReference>
<dbReference type="InterPro" id="IPR003100">
    <property type="entry name" value="PAZ_dom"/>
</dbReference>
<dbReference type="Pfam" id="PF16488">
    <property type="entry name" value="ArgoL2"/>
    <property type="match status" value="1"/>
</dbReference>
<dbReference type="CDD" id="cd02846">
    <property type="entry name" value="PAZ_argonaute_like"/>
    <property type="match status" value="1"/>
</dbReference>
<dbReference type="SUPFAM" id="SSF101690">
    <property type="entry name" value="PAZ domain"/>
    <property type="match status" value="1"/>
</dbReference>
<dbReference type="Pfam" id="PF16486">
    <property type="entry name" value="ArgoN"/>
    <property type="match status" value="1"/>
</dbReference>
<dbReference type="InterPro" id="IPR049341">
    <property type="entry name" value="TRADD-like_N"/>
</dbReference>
<dbReference type="PROSITE" id="PS50821">
    <property type="entry name" value="PAZ"/>
    <property type="match status" value="1"/>
</dbReference>
<dbReference type="Pfam" id="PF01335">
    <property type="entry name" value="DED"/>
    <property type="match status" value="1"/>
</dbReference>
<evidence type="ECO:0000256" key="2">
    <source>
        <dbReference type="SAM" id="MobiDB-lite"/>
    </source>
</evidence>
<dbReference type="SUPFAM" id="SSF53098">
    <property type="entry name" value="Ribonuclease H-like"/>
    <property type="match status" value="1"/>
</dbReference>
<gene>
    <name evidence="6" type="ORF">PEVE_00015298</name>
</gene>
<evidence type="ECO:0000313" key="6">
    <source>
        <dbReference type="EMBL" id="CAH3184205.1"/>
    </source>
</evidence>
<dbReference type="Proteomes" id="UP001159427">
    <property type="component" value="Unassembled WGS sequence"/>
</dbReference>
<accession>A0ABN8RYY9</accession>
<dbReference type="InterPro" id="IPR032472">
    <property type="entry name" value="ArgoL2"/>
</dbReference>
<dbReference type="PROSITE" id="PS50822">
    <property type="entry name" value="PIWI"/>
    <property type="match status" value="1"/>
</dbReference>
<dbReference type="InterPro" id="IPR012337">
    <property type="entry name" value="RNaseH-like_sf"/>
</dbReference>
<dbReference type="SMART" id="SM00031">
    <property type="entry name" value="DED"/>
    <property type="match status" value="1"/>
</dbReference>
<dbReference type="InterPro" id="IPR036397">
    <property type="entry name" value="RNaseH_sf"/>
</dbReference>
<dbReference type="Gene3D" id="2.170.260.10">
    <property type="entry name" value="paz domain"/>
    <property type="match status" value="1"/>
</dbReference>
<feature type="domain" description="PAZ" evidence="4">
    <location>
        <begin position="782"/>
        <end position="900"/>
    </location>
</feature>
<evidence type="ECO:0000259" key="5">
    <source>
        <dbReference type="PROSITE" id="PS50822"/>
    </source>
</evidence>
<comment type="similarity">
    <text evidence="1">Belongs to the argonaute family.</text>
</comment>
<dbReference type="InterPro" id="IPR036085">
    <property type="entry name" value="PAZ_dom_sf"/>
</dbReference>
<dbReference type="Gene3D" id="1.10.533.10">
    <property type="entry name" value="Death Domain, Fas"/>
    <property type="match status" value="2"/>
</dbReference>
<dbReference type="InterPro" id="IPR001875">
    <property type="entry name" value="DED_dom"/>
</dbReference>
<comment type="caution">
    <text evidence="6">The sequence shown here is derived from an EMBL/GenBank/DDBJ whole genome shotgun (WGS) entry which is preliminary data.</text>
</comment>
<dbReference type="SUPFAM" id="SSF47986">
    <property type="entry name" value="DEATH domain"/>
    <property type="match status" value="1"/>
</dbReference>
<evidence type="ECO:0000259" key="3">
    <source>
        <dbReference type="PROSITE" id="PS50168"/>
    </source>
</evidence>
<feature type="domain" description="Piwi" evidence="5">
    <location>
        <begin position="1065"/>
        <end position="1373"/>
    </location>
</feature>
<dbReference type="EMBL" id="CALNXI010002179">
    <property type="protein sequence ID" value="CAH3184205.1"/>
    <property type="molecule type" value="Genomic_DNA"/>
</dbReference>
<evidence type="ECO:0000256" key="1">
    <source>
        <dbReference type="RuleBase" id="RU361178"/>
    </source>
</evidence>
<dbReference type="Gene3D" id="3.40.50.2300">
    <property type="match status" value="1"/>
</dbReference>
<organism evidence="6 7">
    <name type="scientific">Porites evermanni</name>
    <dbReference type="NCBI Taxonomy" id="104178"/>
    <lineage>
        <taxon>Eukaryota</taxon>
        <taxon>Metazoa</taxon>
        <taxon>Cnidaria</taxon>
        <taxon>Anthozoa</taxon>
        <taxon>Hexacorallia</taxon>
        <taxon>Scleractinia</taxon>
        <taxon>Fungiina</taxon>
        <taxon>Poritidae</taxon>
        <taxon>Porites</taxon>
    </lineage>
</organism>
<evidence type="ECO:0000313" key="7">
    <source>
        <dbReference type="Proteomes" id="UP001159427"/>
    </source>
</evidence>
<dbReference type="Pfam" id="PF16487">
    <property type="entry name" value="ArgoMid"/>
    <property type="match status" value="1"/>
</dbReference>
<dbReference type="InterPro" id="IPR011029">
    <property type="entry name" value="DEATH-like_dom_sf"/>
</dbReference>
<evidence type="ECO:0000259" key="4">
    <source>
        <dbReference type="PROSITE" id="PS50821"/>
    </source>
</evidence>
<dbReference type="Pfam" id="PF02171">
    <property type="entry name" value="Piwi"/>
    <property type="match status" value="1"/>
</dbReference>
<dbReference type="Gene3D" id="3.30.420.10">
    <property type="entry name" value="Ribonuclease H-like superfamily/Ribonuclease H"/>
    <property type="match status" value="1"/>
</dbReference>
<dbReference type="CDD" id="cd04657">
    <property type="entry name" value="Piwi_ago-like"/>
    <property type="match status" value="1"/>
</dbReference>
<dbReference type="InterPro" id="IPR045246">
    <property type="entry name" value="Piwi_ago-like"/>
</dbReference>
<dbReference type="Pfam" id="PF20694">
    <property type="entry name" value="TRADD-like_N"/>
    <property type="match status" value="1"/>
</dbReference>
<keyword evidence="7" id="KW-1185">Reference proteome</keyword>
<dbReference type="Pfam" id="PF08699">
    <property type="entry name" value="ArgoL1"/>
    <property type="match status" value="1"/>
</dbReference>
<dbReference type="Pfam" id="PF02170">
    <property type="entry name" value="PAZ"/>
    <property type="match status" value="1"/>
</dbReference>
<dbReference type="InterPro" id="IPR032474">
    <property type="entry name" value="Argonaute_N"/>
</dbReference>
<dbReference type="SMART" id="SM00950">
    <property type="entry name" value="Piwi"/>
    <property type="match status" value="1"/>
</dbReference>
<name>A0ABN8RYY9_9CNID</name>
<protein>
    <submittedName>
        <fullName evidence="6">Uncharacterized protein</fullName>
    </submittedName>
</protein>
<sequence length="1379" mass="156256">MSSIEYNALLLKISRKLGELNIRELVFLCREKLRDDNQPNIQDVLSLFKELEDQNYLGIDRLEHLKELLKAVREWALFKQVKKFETKRREYNELLDRICEVLDDSVDLARLINICRLERERDIRDVRTLLKELEGQDNLGIGRLDILKEILKATEEEGLLQKVEEFEKRRDEEDEFERIRDQTAQIVASARSVGGRVIGVLNMKTICRVAAAGITLVSVQEMLSRWSTYDQLVTCFNACVLPAGTQLINIGQGCVCFTIRADSLTALTSFWDMYLDGTLRQRLHNFFVTDEVLKVAGVEENVEVIVTMDEKEYEKGCFDFLHEAEGKRPPRKGRRNSDSALFAATEEIEEGTLVKLKQLENTVHLQEERIKILEQEVENLPQLFHLETGVSSETSKHFADTGKPWEDMVGETESVTSSDSGIKFSSKPHIMPAGGSEDYRPETGSRPATLSAVEPAGVVVEVDDIPKLEGKHKFLSMKVNKVHFKVFRNSFSETIPIYFVADAKAAEHDVKKLKFRLGSGLITAGIPRYFEGRSNSLGFTLPLYASPVISKPRYFELFFISLGTSKKRENGNLRRPKRPGYGTVGRPIKLRANFFRMNISPRLSDLYHYDVEIVPNNCPRTVNRDAVNQIVMKYGSTVFQGLEPAFDGEKNLYSRIKLPSPAELDVTLPGEDGGKDRVFKVKIQFAASVSIESLKKFLMGQQNGKSAHDAVQALDIIMRHIPSNHFTPVGRSFFPLDGYGSKELGEGCQVQFGFYQSVRPSQWKAMLVNIDVSAKGFYKCQNVLDFVCETLLLSPSQLEDSSFQINKGMLEEAVRGIRIQTTHESLIKRKYTVWGVSGLSADRLQFDVADETSGRPTKTTVAAYFKNRYNIKLRYPHLSCLMAGRNRDHYLPMEVCTIVPCERRHLTEQQIENLIRSTARPAPERNQDIHYWAQEMIKTSQKYLNEKFQTSVDPEMVRVDGRVLPPPKIKFGPQDPALVPRDGSWDMRDKALHQGAVIDSWALACFAPPHRCNDNQLRNFCKQITSVSNREGMRMADPAVVRYARFTEVESLFSKWLIEHPGLQLIVAVLPGRNHQLYPEIKRVGDSVLGIPTQCVQLKHVQEARGQLCANISLKINAKLGGVNHVVDPSVKSLVFREPSIIFGADMSQPSSYECGTPSIAAVVASMDANATKYQARVRAERHEKGRGAQEIINDLAAIVRELLIEFYKANGKLKPSKIIFYRNGVSEGQFDQVLVHEVRAVQEACMKLEKEYRPRITFIVVQKRHHTRLFCENRGDETGKARNVPPGTTVDSGITHPYEFDFYLCSHFGIQGTSRPTHYHVLYDDNGFDADSLQQLTYQLCHVYARCTKSVSMPAPAYYAHLAAFRARIHVTNGGSSR</sequence>
<dbReference type="InterPro" id="IPR032473">
    <property type="entry name" value="Argonaute_Mid_dom"/>
</dbReference>
<dbReference type="InterPro" id="IPR003165">
    <property type="entry name" value="Piwi"/>
</dbReference>
<feature type="domain" description="DED" evidence="3">
    <location>
        <begin position="5"/>
        <end position="83"/>
    </location>
</feature>
<dbReference type="PROSITE" id="PS50168">
    <property type="entry name" value="DED"/>
    <property type="match status" value="2"/>
</dbReference>
<reference evidence="6 7" key="1">
    <citation type="submission" date="2022-05" db="EMBL/GenBank/DDBJ databases">
        <authorList>
            <consortium name="Genoscope - CEA"/>
            <person name="William W."/>
        </authorList>
    </citation>
    <scope>NUCLEOTIDE SEQUENCE [LARGE SCALE GENOMIC DNA]</scope>
</reference>
<feature type="region of interest" description="Disordered" evidence="2">
    <location>
        <begin position="414"/>
        <end position="448"/>
    </location>
</feature>
<feature type="domain" description="DED" evidence="3">
    <location>
        <begin position="90"/>
        <end position="165"/>
    </location>
</feature>